<dbReference type="OrthoDB" id="7675048at2759"/>
<accession>A0A821T8V8</accession>
<dbReference type="AlphaFoldDB" id="A0A821T8V8"/>
<evidence type="ECO:0000256" key="1">
    <source>
        <dbReference type="SAM" id="MobiDB-lite"/>
    </source>
</evidence>
<keyword evidence="2" id="KW-0812">Transmembrane</keyword>
<dbReference type="Proteomes" id="UP000663880">
    <property type="component" value="Unassembled WGS sequence"/>
</dbReference>
<feature type="compositionally biased region" description="Basic and acidic residues" evidence="1">
    <location>
        <begin position="271"/>
        <end position="290"/>
    </location>
</feature>
<keyword evidence="4" id="KW-1185">Reference proteome</keyword>
<feature type="transmembrane region" description="Helical" evidence="2">
    <location>
        <begin position="297"/>
        <end position="319"/>
    </location>
</feature>
<keyword evidence="2" id="KW-0472">Membrane</keyword>
<evidence type="ECO:0000313" key="3">
    <source>
        <dbReference type="EMBL" id="CAF4866469.1"/>
    </source>
</evidence>
<reference evidence="3" key="1">
    <citation type="submission" date="2021-02" db="EMBL/GenBank/DDBJ databases">
        <authorList>
            <person name="Steward A R."/>
        </authorList>
    </citation>
    <scope>NUCLEOTIDE SEQUENCE</scope>
</reference>
<comment type="caution">
    <text evidence="3">The sequence shown here is derived from an EMBL/GenBank/DDBJ whole genome shotgun (WGS) entry which is preliminary data.</text>
</comment>
<keyword evidence="2" id="KW-1133">Transmembrane helix</keyword>
<feature type="region of interest" description="Disordered" evidence="1">
    <location>
        <begin position="271"/>
        <end position="292"/>
    </location>
</feature>
<proteinExistence type="predicted"/>
<dbReference type="EMBL" id="CAJOBZ010000022">
    <property type="protein sequence ID" value="CAF4866469.1"/>
    <property type="molecule type" value="Genomic_DNA"/>
</dbReference>
<protein>
    <submittedName>
        <fullName evidence="3">Uncharacterized protein</fullName>
    </submittedName>
</protein>
<organism evidence="3 4">
    <name type="scientific">Pieris macdunnoughi</name>
    <dbReference type="NCBI Taxonomy" id="345717"/>
    <lineage>
        <taxon>Eukaryota</taxon>
        <taxon>Metazoa</taxon>
        <taxon>Ecdysozoa</taxon>
        <taxon>Arthropoda</taxon>
        <taxon>Hexapoda</taxon>
        <taxon>Insecta</taxon>
        <taxon>Pterygota</taxon>
        <taxon>Neoptera</taxon>
        <taxon>Endopterygota</taxon>
        <taxon>Lepidoptera</taxon>
        <taxon>Glossata</taxon>
        <taxon>Ditrysia</taxon>
        <taxon>Papilionoidea</taxon>
        <taxon>Pieridae</taxon>
        <taxon>Pierinae</taxon>
        <taxon>Pieris</taxon>
    </lineage>
</organism>
<sequence>MFIVALLIAGVSAEWVEISQNNYRQEPPRFKENVDLVSKDLTYVNQSLNQWKRGSINKISHIGNVRRVPYASVKTPSVKPNFEGLESRPVAWKGSRTKITPHSLEDSERNEHRVHLKGDNQNSIKIKSNPYISRPVESQVKISAHQTNDLRSPDRVDIHAETGGFQRVSIEEVFQSSSNRNDILSSEDPSVKMTKDDKKLKPLTDKPVTEDWINTSVSEDNKMERVWEAVKLVADTISKKTHRGFKSKVRYLEDLKDTITASIEGHIDRLWPDDEDSGRSRRSTESRGHVEVPSSEGALMTISFLTFAVFLIKLVLQVIHAYKQKGMMVTPAVLAAVGRTSGSFMKNLS</sequence>
<evidence type="ECO:0000256" key="2">
    <source>
        <dbReference type="SAM" id="Phobius"/>
    </source>
</evidence>
<gene>
    <name evidence="3" type="ORF">PMACD_LOCUS8369</name>
</gene>
<evidence type="ECO:0000313" key="4">
    <source>
        <dbReference type="Proteomes" id="UP000663880"/>
    </source>
</evidence>
<name>A0A821T8V8_9NEOP</name>